<comment type="caution">
    <text evidence="9">The sequence shown here is derived from an EMBL/GenBank/DDBJ whole genome shotgun (WGS) entry which is preliminary data.</text>
</comment>
<evidence type="ECO:0000256" key="6">
    <source>
        <dbReference type="ARBA" id="ARBA00035282"/>
    </source>
</evidence>
<dbReference type="HAMAP" id="MF_01326_B">
    <property type="entry name" value="Ribosomal_uL24_B"/>
    <property type="match status" value="1"/>
</dbReference>
<dbReference type="NCBIfam" id="TIGR01079">
    <property type="entry name" value="rplX_bact"/>
    <property type="match status" value="1"/>
</dbReference>
<comment type="similarity">
    <text evidence="2 7">Belongs to the universal ribosomal protein uL24 family.</text>
</comment>
<dbReference type="GO" id="GO:1990904">
    <property type="term" value="C:ribonucleoprotein complex"/>
    <property type="evidence" value="ECO:0007669"/>
    <property type="project" value="UniProtKB-KW"/>
</dbReference>
<reference evidence="9 10" key="1">
    <citation type="submission" date="2016-11" db="EMBL/GenBank/DDBJ databases">
        <title>The macronuclear genome of Stentor coeruleus: a giant cell with tiny introns.</title>
        <authorList>
            <person name="Slabodnick M."/>
            <person name="Ruby J.G."/>
            <person name="Reiff S.B."/>
            <person name="Swart E.C."/>
            <person name="Gosai S."/>
            <person name="Prabakaran S."/>
            <person name="Witkowska E."/>
            <person name="Larue G.E."/>
            <person name="Fisher S."/>
            <person name="Freeman R.M."/>
            <person name="Gunawardena J."/>
            <person name="Chu W."/>
            <person name="Stover N.A."/>
            <person name="Gregory B.D."/>
            <person name="Nowacki M."/>
            <person name="Derisi J."/>
            <person name="Roy S.W."/>
            <person name="Marshall W.F."/>
            <person name="Sood P."/>
        </authorList>
    </citation>
    <scope>NUCLEOTIDE SEQUENCE [LARGE SCALE GENOMIC DNA]</scope>
    <source>
        <strain evidence="9">WM001</strain>
    </source>
</reference>
<dbReference type="SUPFAM" id="SSF50104">
    <property type="entry name" value="Translation proteins SH3-like domain"/>
    <property type="match status" value="1"/>
</dbReference>
<gene>
    <name evidence="9" type="ORF">SteCoe_8455</name>
</gene>
<dbReference type="InterPro" id="IPR005825">
    <property type="entry name" value="Ribosomal_uL24_CS"/>
</dbReference>
<dbReference type="CDD" id="cd06089">
    <property type="entry name" value="KOW_RPL26"/>
    <property type="match status" value="1"/>
</dbReference>
<dbReference type="InterPro" id="IPR003256">
    <property type="entry name" value="Ribosomal_uL24"/>
</dbReference>
<evidence type="ECO:0000313" key="9">
    <source>
        <dbReference type="EMBL" id="OMJ89360.1"/>
    </source>
</evidence>
<organism evidence="9 10">
    <name type="scientific">Stentor coeruleus</name>
    <dbReference type="NCBI Taxonomy" id="5963"/>
    <lineage>
        <taxon>Eukaryota</taxon>
        <taxon>Sar</taxon>
        <taxon>Alveolata</taxon>
        <taxon>Ciliophora</taxon>
        <taxon>Postciliodesmatophora</taxon>
        <taxon>Heterotrichea</taxon>
        <taxon>Heterotrichida</taxon>
        <taxon>Stentoridae</taxon>
        <taxon>Stentor</taxon>
    </lineage>
</organism>
<name>A0A1R2CK88_9CILI</name>
<feature type="domain" description="KOW" evidence="8">
    <location>
        <begin position="22"/>
        <end position="49"/>
    </location>
</feature>
<comment type="subunit">
    <text evidence="3">Part of the 50S ribosomal subunit.</text>
</comment>
<evidence type="ECO:0000313" key="10">
    <source>
        <dbReference type="Proteomes" id="UP000187209"/>
    </source>
</evidence>
<evidence type="ECO:0000256" key="7">
    <source>
        <dbReference type="RuleBase" id="RU003477"/>
    </source>
</evidence>
<keyword evidence="5 7" id="KW-0687">Ribonucleoprotein</keyword>
<dbReference type="GO" id="GO:0005840">
    <property type="term" value="C:ribosome"/>
    <property type="evidence" value="ECO:0007669"/>
    <property type="project" value="UniProtKB-KW"/>
</dbReference>
<proteinExistence type="inferred from homology"/>
<evidence type="ECO:0000259" key="8">
    <source>
        <dbReference type="SMART" id="SM00739"/>
    </source>
</evidence>
<dbReference type="AlphaFoldDB" id="A0A1R2CK88"/>
<dbReference type="Gene3D" id="2.30.30.30">
    <property type="match status" value="1"/>
</dbReference>
<dbReference type="Pfam" id="PF17136">
    <property type="entry name" value="ribosomal_L24"/>
    <property type="match status" value="1"/>
</dbReference>
<sequence length="185" mass="21481">MLQRLSRLFSFTPKQVVFKDWNIVRGDKVEVISGKDKGKQGTVLMVKRKFNTVIVSGVNYKVKHMKYHDRLDNGKVRKEFPLHVSNVMLVDPETGKRTRTRDGFLETGEKVRIAKKSGAMIPKPVWNELTYKERHKNIKDGPKDTPPEIALKQTYEGINKEAIKAEFEKWVAEREKEAAWLIFPE</sequence>
<evidence type="ECO:0000256" key="1">
    <source>
        <dbReference type="ARBA" id="ARBA00004072"/>
    </source>
</evidence>
<evidence type="ECO:0000256" key="2">
    <source>
        <dbReference type="ARBA" id="ARBA00010618"/>
    </source>
</evidence>
<dbReference type="PANTHER" id="PTHR12903">
    <property type="entry name" value="MITOCHONDRIAL RIBOSOMAL PROTEIN L24"/>
    <property type="match status" value="1"/>
</dbReference>
<dbReference type="InterPro" id="IPR005824">
    <property type="entry name" value="KOW"/>
</dbReference>
<dbReference type="InterPro" id="IPR014722">
    <property type="entry name" value="Rib_uL2_dom2"/>
</dbReference>
<dbReference type="Pfam" id="PF00467">
    <property type="entry name" value="KOW"/>
    <property type="match status" value="1"/>
</dbReference>
<dbReference type="Proteomes" id="UP000187209">
    <property type="component" value="Unassembled WGS sequence"/>
</dbReference>
<evidence type="ECO:0000256" key="4">
    <source>
        <dbReference type="ARBA" id="ARBA00022980"/>
    </source>
</evidence>
<keyword evidence="10" id="KW-1185">Reference proteome</keyword>
<dbReference type="GO" id="GO:0003723">
    <property type="term" value="F:RNA binding"/>
    <property type="evidence" value="ECO:0007669"/>
    <property type="project" value="InterPro"/>
</dbReference>
<dbReference type="InterPro" id="IPR041988">
    <property type="entry name" value="Ribosomal_uL24_KOW"/>
</dbReference>
<evidence type="ECO:0000256" key="3">
    <source>
        <dbReference type="ARBA" id="ARBA00011838"/>
    </source>
</evidence>
<dbReference type="SMART" id="SM00739">
    <property type="entry name" value="KOW"/>
    <property type="match status" value="1"/>
</dbReference>
<keyword evidence="4 7" id="KW-0689">Ribosomal protein</keyword>
<dbReference type="EMBL" id="MPUH01000127">
    <property type="protein sequence ID" value="OMJ89360.1"/>
    <property type="molecule type" value="Genomic_DNA"/>
</dbReference>
<dbReference type="GO" id="GO:0003735">
    <property type="term" value="F:structural constituent of ribosome"/>
    <property type="evidence" value="ECO:0007669"/>
    <property type="project" value="InterPro"/>
</dbReference>
<dbReference type="InterPro" id="IPR057264">
    <property type="entry name" value="Ribosomal_uL24_C"/>
</dbReference>
<dbReference type="InterPro" id="IPR008991">
    <property type="entry name" value="Translation_prot_SH3-like_sf"/>
</dbReference>
<dbReference type="OrthoDB" id="359154at2759"/>
<comment type="function">
    <text evidence="1">One of two assembly initiator proteins, it binds directly to the 5'-end of the 23S rRNA, where it nucleates assembly of the 50S subunit.</text>
</comment>
<dbReference type="PROSITE" id="PS01108">
    <property type="entry name" value="RIBOSOMAL_L24"/>
    <property type="match status" value="1"/>
</dbReference>
<evidence type="ECO:0000256" key="5">
    <source>
        <dbReference type="ARBA" id="ARBA00023274"/>
    </source>
</evidence>
<accession>A0A1R2CK88</accession>
<protein>
    <recommendedName>
        <fullName evidence="6">Large ribosomal subunit protein uL24c</fullName>
    </recommendedName>
</protein>
<dbReference type="GO" id="GO:0006412">
    <property type="term" value="P:translation"/>
    <property type="evidence" value="ECO:0007669"/>
    <property type="project" value="InterPro"/>
</dbReference>